<protein>
    <submittedName>
        <fullName evidence="2">Uncharacterized protein</fullName>
    </submittedName>
</protein>
<feature type="region of interest" description="Disordered" evidence="1">
    <location>
        <begin position="1"/>
        <end position="44"/>
    </location>
</feature>
<evidence type="ECO:0000313" key="2">
    <source>
        <dbReference type="EMBL" id="KDR65077.1"/>
    </source>
</evidence>
<dbReference type="HOGENOM" id="CLU_2677733_0_0_1"/>
<proteinExistence type="predicted"/>
<organism evidence="2 3">
    <name type="scientific">Galerina marginata (strain CBS 339.88)</name>
    <dbReference type="NCBI Taxonomy" id="685588"/>
    <lineage>
        <taxon>Eukaryota</taxon>
        <taxon>Fungi</taxon>
        <taxon>Dikarya</taxon>
        <taxon>Basidiomycota</taxon>
        <taxon>Agaricomycotina</taxon>
        <taxon>Agaricomycetes</taxon>
        <taxon>Agaricomycetidae</taxon>
        <taxon>Agaricales</taxon>
        <taxon>Agaricineae</taxon>
        <taxon>Strophariaceae</taxon>
        <taxon>Galerina</taxon>
    </lineage>
</organism>
<evidence type="ECO:0000256" key="1">
    <source>
        <dbReference type="SAM" id="MobiDB-lite"/>
    </source>
</evidence>
<dbReference type="Proteomes" id="UP000027222">
    <property type="component" value="Unassembled WGS sequence"/>
</dbReference>
<sequence length="75" mass="8880">MGGKMRYKYRRKGRRTPKKEYFEDGRKKERKNERTNQINPTHPAVVISGNPALFVLLHRRDLHPEQGPGWLVLIL</sequence>
<feature type="compositionally biased region" description="Basic and acidic residues" evidence="1">
    <location>
        <begin position="18"/>
        <end position="34"/>
    </location>
</feature>
<name>A0A067S5B8_GALM3</name>
<gene>
    <name evidence="2" type="ORF">GALMADRAFT_260336</name>
</gene>
<feature type="non-terminal residue" evidence="2">
    <location>
        <position position="75"/>
    </location>
</feature>
<dbReference type="AlphaFoldDB" id="A0A067S5B8"/>
<reference evidence="3" key="1">
    <citation type="journal article" date="2014" name="Proc. Natl. Acad. Sci. U.S.A.">
        <title>Extensive sampling of basidiomycete genomes demonstrates inadequacy of the white-rot/brown-rot paradigm for wood decay fungi.</title>
        <authorList>
            <person name="Riley R."/>
            <person name="Salamov A.A."/>
            <person name="Brown D.W."/>
            <person name="Nagy L.G."/>
            <person name="Floudas D."/>
            <person name="Held B.W."/>
            <person name="Levasseur A."/>
            <person name="Lombard V."/>
            <person name="Morin E."/>
            <person name="Otillar R."/>
            <person name="Lindquist E.A."/>
            <person name="Sun H."/>
            <person name="LaButti K.M."/>
            <person name="Schmutz J."/>
            <person name="Jabbour D."/>
            <person name="Luo H."/>
            <person name="Baker S.E."/>
            <person name="Pisabarro A.G."/>
            <person name="Walton J.D."/>
            <person name="Blanchette R.A."/>
            <person name="Henrissat B."/>
            <person name="Martin F."/>
            <person name="Cullen D."/>
            <person name="Hibbett D.S."/>
            <person name="Grigoriev I.V."/>
        </authorList>
    </citation>
    <scope>NUCLEOTIDE SEQUENCE [LARGE SCALE GENOMIC DNA]</scope>
    <source>
        <strain evidence="3">CBS 339.88</strain>
    </source>
</reference>
<accession>A0A067S5B8</accession>
<evidence type="ECO:0000313" key="3">
    <source>
        <dbReference type="Proteomes" id="UP000027222"/>
    </source>
</evidence>
<feature type="compositionally biased region" description="Basic residues" evidence="1">
    <location>
        <begin position="1"/>
        <end position="17"/>
    </location>
</feature>
<keyword evidence="3" id="KW-1185">Reference proteome</keyword>
<dbReference type="EMBL" id="KL142537">
    <property type="protein sequence ID" value="KDR65077.1"/>
    <property type="molecule type" value="Genomic_DNA"/>
</dbReference>